<dbReference type="GO" id="GO:0005829">
    <property type="term" value="C:cytosol"/>
    <property type="evidence" value="ECO:0007669"/>
    <property type="project" value="TreeGrafter"/>
</dbReference>
<dbReference type="GO" id="GO:0035556">
    <property type="term" value="P:intracellular signal transduction"/>
    <property type="evidence" value="ECO:0007669"/>
    <property type="project" value="InterPro"/>
</dbReference>
<dbReference type="Pfam" id="PF07804">
    <property type="entry name" value="HipA_C"/>
    <property type="match status" value="1"/>
</dbReference>
<accession>D9PNI0</accession>
<proteinExistence type="predicted"/>
<keyword evidence="2" id="KW-0418">Kinase</keyword>
<dbReference type="AlphaFoldDB" id="D9PNI0"/>
<dbReference type="NCBIfam" id="TIGR03071">
    <property type="entry name" value="couple_hipA"/>
    <property type="match status" value="1"/>
</dbReference>
<dbReference type="PANTHER" id="PTHR37419">
    <property type="entry name" value="SERINE/THREONINE-PROTEIN KINASE TOXIN HIPA"/>
    <property type="match status" value="1"/>
</dbReference>
<feature type="domain" description="PI-PLC Y-box" evidence="3">
    <location>
        <begin position="130"/>
        <end position="184"/>
    </location>
</feature>
<keyword evidence="1" id="KW-0808">Transferase</keyword>
<comment type="caution">
    <text evidence="4">The sequence shown here is derived from an EMBL/GenBank/DDBJ whole genome shotgun (WGS) entry which is preliminary data.</text>
</comment>
<dbReference type="PANTHER" id="PTHR37419:SF1">
    <property type="entry name" value="SERINE_THREONINE-PROTEIN KINASE TOXIN HIPA"/>
    <property type="match status" value="1"/>
</dbReference>
<dbReference type="GO" id="GO:0006629">
    <property type="term" value="P:lipid metabolic process"/>
    <property type="evidence" value="ECO:0007669"/>
    <property type="project" value="InterPro"/>
</dbReference>
<dbReference type="Pfam" id="PF13657">
    <property type="entry name" value="Couple_hipA"/>
    <property type="match status" value="1"/>
</dbReference>
<evidence type="ECO:0000256" key="2">
    <source>
        <dbReference type="ARBA" id="ARBA00022777"/>
    </source>
</evidence>
<sequence length="424" mass="46999">MSVYILNVYFGKDHAAELEHDPATSDFALRYTPSWRNNKRGFALAPGLPLDGPIASSSVRRFLENLLPEGRALDVASVHWNIQKTNVFGLIRQLGSETAGALTFVPFDEGTAGRAEPAAREISRDEMQARIAQRNEVPFSVWDGKVRMSVAGHQDKLLVQKSGEHLFLVDGTLGSTHILKPEPLNANLKYMVANEHFCMRLAQEVGLRAYKTRTVAADVEILRMPEPVLCVRRFDREEVPGEFVQVSGVGSLPRVRRIHIIDGCQALDVPPTMKYERNIGNAPDVRHIRDGVSLPRLFSAKGQLAQPAAGVRLLSYWTVMTLLIGNSDAHGKNISFLVGPGGLSVAPLYDLVSVTQYDATQIEHELAMALPTSSSWKNSVVRLGRPLRALWHRSEVFRERVAVAVRIRCAGRSGPRHRSCLHGR</sequence>
<reference evidence="4" key="1">
    <citation type="submission" date="2010-07" db="EMBL/GenBank/DDBJ databases">
        <authorList>
            <consortium name="CONSOLIDER consortium CSD2007-00005"/>
            <person name="Guazzaroni M.-E."/>
            <person name="Richter M."/>
            <person name="Garcia-Salamanca A."/>
            <person name="Yarza P."/>
            <person name="Ferrer M."/>
        </authorList>
    </citation>
    <scope>NUCLEOTIDE SEQUENCE</scope>
</reference>
<dbReference type="GO" id="GO:0004435">
    <property type="term" value="F:phosphatidylinositol-4,5-bisphosphate phospholipase C activity"/>
    <property type="evidence" value="ECO:0007669"/>
    <property type="project" value="InterPro"/>
</dbReference>
<dbReference type="PROSITE" id="PS50008">
    <property type="entry name" value="PIPLC_Y_DOMAIN"/>
    <property type="match status" value="1"/>
</dbReference>
<dbReference type="EMBL" id="ADZX01000965">
    <property type="protein sequence ID" value="EFK94885.1"/>
    <property type="molecule type" value="Genomic_DNA"/>
</dbReference>
<evidence type="ECO:0000256" key="1">
    <source>
        <dbReference type="ARBA" id="ARBA00022679"/>
    </source>
</evidence>
<dbReference type="GO" id="GO:0004674">
    <property type="term" value="F:protein serine/threonine kinase activity"/>
    <property type="evidence" value="ECO:0007669"/>
    <property type="project" value="TreeGrafter"/>
</dbReference>
<evidence type="ECO:0000259" key="3">
    <source>
        <dbReference type="PROSITE" id="PS50008"/>
    </source>
</evidence>
<organism evidence="4">
    <name type="scientific">sediment metagenome</name>
    <dbReference type="NCBI Taxonomy" id="749907"/>
    <lineage>
        <taxon>unclassified sequences</taxon>
        <taxon>metagenomes</taxon>
        <taxon>ecological metagenomes</taxon>
    </lineage>
</organism>
<dbReference type="InterPro" id="IPR001711">
    <property type="entry name" value="PLipase_C_Pinositol-sp_Y"/>
</dbReference>
<evidence type="ECO:0000313" key="4">
    <source>
        <dbReference type="EMBL" id="EFK94885.1"/>
    </source>
</evidence>
<gene>
    <name evidence="4" type="ORF">LDC_3113</name>
</gene>
<dbReference type="InterPro" id="IPR052028">
    <property type="entry name" value="HipA_Ser/Thr_kinase"/>
</dbReference>
<reference evidence="4" key="2">
    <citation type="journal article" date="2011" name="Microb. Ecol.">
        <title>Taxonomic and Functional Metagenomic Profiling of the Microbial Community in the Anoxic Sediment of a Sub-saline Shallow Lake (Laguna de Carrizo, Central Spain).</title>
        <authorList>
            <person name="Ferrer M."/>
            <person name="Guazzaroni M.E."/>
            <person name="Richter M."/>
            <person name="Garcia-Salamanca A."/>
            <person name="Yarza P."/>
            <person name="Suarez-Suarez A."/>
            <person name="Solano J."/>
            <person name="Alcaide M."/>
            <person name="van Dillewijn P."/>
            <person name="Molina-Henares M.A."/>
            <person name="Lopez-Cortes N."/>
            <person name="Al-Ramahi Y."/>
            <person name="Guerrero C."/>
            <person name="Acosta A."/>
            <person name="de Eugenio L.I."/>
            <person name="Martinez V."/>
            <person name="Marques S."/>
            <person name="Rojo F."/>
            <person name="Santero E."/>
            <person name="Genilloud O."/>
            <person name="Perez-Perez J."/>
            <person name="Rossello-Mora R."/>
            <person name="Ramos J.L."/>
        </authorList>
    </citation>
    <scope>NUCLEOTIDE SEQUENCE</scope>
</reference>
<protein>
    <submittedName>
        <fullName evidence="4">HipA N-terminal domain protein</fullName>
    </submittedName>
</protein>
<name>D9PNI0_9ZZZZ</name>
<dbReference type="InterPro" id="IPR012893">
    <property type="entry name" value="HipA-like_C"/>
</dbReference>
<dbReference type="InterPro" id="IPR017508">
    <property type="entry name" value="HipA_N1"/>
</dbReference>